<reference evidence="1 2" key="1">
    <citation type="journal article" date="2017" name="Curr. Biol.">
        <title>The Evolution of Venom by Co-option of Single-Copy Genes.</title>
        <authorList>
            <person name="Martinson E.O."/>
            <person name="Mrinalini"/>
            <person name="Kelkar Y.D."/>
            <person name="Chang C.H."/>
            <person name="Werren J.H."/>
        </authorList>
    </citation>
    <scope>NUCLEOTIDE SEQUENCE [LARGE SCALE GENOMIC DNA]</scope>
    <source>
        <strain evidence="1 2">Alberta</strain>
        <tissue evidence="1">Whole body</tissue>
    </source>
</reference>
<keyword evidence="2" id="KW-1185">Reference proteome</keyword>
<dbReference type="AlphaFoldDB" id="A0A232FMN7"/>
<name>A0A232FMN7_9HYME</name>
<dbReference type="Proteomes" id="UP000215335">
    <property type="component" value="Unassembled WGS sequence"/>
</dbReference>
<organism evidence="1 2">
    <name type="scientific">Trichomalopsis sarcophagae</name>
    <dbReference type="NCBI Taxonomy" id="543379"/>
    <lineage>
        <taxon>Eukaryota</taxon>
        <taxon>Metazoa</taxon>
        <taxon>Ecdysozoa</taxon>
        <taxon>Arthropoda</taxon>
        <taxon>Hexapoda</taxon>
        <taxon>Insecta</taxon>
        <taxon>Pterygota</taxon>
        <taxon>Neoptera</taxon>
        <taxon>Endopterygota</taxon>
        <taxon>Hymenoptera</taxon>
        <taxon>Apocrita</taxon>
        <taxon>Proctotrupomorpha</taxon>
        <taxon>Chalcidoidea</taxon>
        <taxon>Pteromalidae</taxon>
        <taxon>Pteromalinae</taxon>
        <taxon>Trichomalopsis</taxon>
    </lineage>
</organism>
<evidence type="ECO:0000313" key="1">
    <source>
        <dbReference type="EMBL" id="OXU31915.1"/>
    </source>
</evidence>
<gene>
    <name evidence="1" type="ORF">TSAR_008220</name>
</gene>
<sequence>FSFRGKEDNLLFKPSNICSSSAYLDRQILLFGGLSFSASLGSFRKLFDRLKFTEEYDFLQDEQIIAVSSISE</sequence>
<accession>A0A232FMN7</accession>
<evidence type="ECO:0000313" key="2">
    <source>
        <dbReference type="Proteomes" id="UP000215335"/>
    </source>
</evidence>
<proteinExistence type="predicted"/>
<comment type="caution">
    <text evidence="1">The sequence shown here is derived from an EMBL/GenBank/DDBJ whole genome shotgun (WGS) entry which is preliminary data.</text>
</comment>
<protein>
    <submittedName>
        <fullName evidence="1">Uncharacterized protein</fullName>
    </submittedName>
</protein>
<dbReference type="EMBL" id="NNAY01000016">
    <property type="protein sequence ID" value="OXU31915.1"/>
    <property type="molecule type" value="Genomic_DNA"/>
</dbReference>
<feature type="non-terminal residue" evidence="1">
    <location>
        <position position="1"/>
    </location>
</feature>